<accession>A0A061G4Z1</accession>
<dbReference type="Proteomes" id="UP000026915">
    <property type="component" value="Chromosome 3"/>
</dbReference>
<keyword evidence="3" id="KW-1185">Reference proteome</keyword>
<evidence type="ECO:0000313" key="2">
    <source>
        <dbReference type="EMBL" id="EOY24930.1"/>
    </source>
</evidence>
<organism evidence="2 3">
    <name type="scientific">Theobroma cacao</name>
    <name type="common">Cacao</name>
    <name type="synonym">Cocoa</name>
    <dbReference type="NCBI Taxonomy" id="3641"/>
    <lineage>
        <taxon>Eukaryota</taxon>
        <taxon>Viridiplantae</taxon>
        <taxon>Streptophyta</taxon>
        <taxon>Embryophyta</taxon>
        <taxon>Tracheophyta</taxon>
        <taxon>Spermatophyta</taxon>
        <taxon>Magnoliopsida</taxon>
        <taxon>eudicotyledons</taxon>
        <taxon>Gunneridae</taxon>
        <taxon>Pentapetalae</taxon>
        <taxon>rosids</taxon>
        <taxon>malvids</taxon>
        <taxon>Malvales</taxon>
        <taxon>Malvaceae</taxon>
        <taxon>Byttnerioideae</taxon>
        <taxon>Theobroma</taxon>
    </lineage>
</organism>
<feature type="region of interest" description="Disordered" evidence="1">
    <location>
        <begin position="20"/>
        <end position="40"/>
    </location>
</feature>
<name>A0A061G4Z1_THECC</name>
<gene>
    <name evidence="2" type="ORF">TCM_016394</name>
</gene>
<evidence type="ECO:0000256" key="1">
    <source>
        <dbReference type="SAM" id="MobiDB-lite"/>
    </source>
</evidence>
<dbReference type="HOGENOM" id="CLU_2268705_0_0_1"/>
<dbReference type="AlphaFoldDB" id="A0A061G4Z1"/>
<reference evidence="2 3" key="1">
    <citation type="journal article" date="2013" name="Genome Biol.">
        <title>The genome sequence of the most widely cultivated cacao type and its use to identify candidate genes regulating pod color.</title>
        <authorList>
            <person name="Motamayor J.C."/>
            <person name="Mockaitis K."/>
            <person name="Schmutz J."/>
            <person name="Haiminen N."/>
            <person name="Iii D.L."/>
            <person name="Cornejo O."/>
            <person name="Findley S.D."/>
            <person name="Zheng P."/>
            <person name="Utro F."/>
            <person name="Royaert S."/>
            <person name="Saski C."/>
            <person name="Jenkins J."/>
            <person name="Podicheti R."/>
            <person name="Zhao M."/>
            <person name="Scheffler B.E."/>
            <person name="Stack J.C."/>
            <person name="Feltus F.A."/>
            <person name="Mustiga G.M."/>
            <person name="Amores F."/>
            <person name="Phillips W."/>
            <person name="Marelli J.P."/>
            <person name="May G.D."/>
            <person name="Shapiro H."/>
            <person name="Ma J."/>
            <person name="Bustamante C.D."/>
            <person name="Schnell R.J."/>
            <person name="Main D."/>
            <person name="Gilbert D."/>
            <person name="Parida L."/>
            <person name="Kuhn D.N."/>
        </authorList>
    </citation>
    <scope>NUCLEOTIDE SEQUENCE [LARGE SCALE GENOMIC DNA]</scope>
    <source>
        <strain evidence="3">cv. Matina 1-6</strain>
    </source>
</reference>
<protein>
    <submittedName>
        <fullName evidence="2">Uncharacterized protein</fullName>
    </submittedName>
</protein>
<evidence type="ECO:0000313" key="3">
    <source>
        <dbReference type="Proteomes" id="UP000026915"/>
    </source>
</evidence>
<dbReference type="InParanoid" id="A0A061G4Z1"/>
<dbReference type="EMBL" id="CM001881">
    <property type="protein sequence ID" value="EOY24930.1"/>
    <property type="molecule type" value="Genomic_DNA"/>
</dbReference>
<dbReference type="Gramene" id="EOY24930">
    <property type="protein sequence ID" value="EOY24930"/>
    <property type="gene ID" value="TCM_016394"/>
</dbReference>
<sequence length="103" mass="11854">MLEPGFCKILNTKAKTLAGEMVQSSGRTDRTKKKPKREGEAQVGFCGHRFSSQRGWPRIVNSTQVFMAKLFVMLCRKEEKHQDKNKKSKFERCAFIHMGDFSP</sequence>
<proteinExistence type="predicted"/>